<gene>
    <name evidence="1" type="ORF">HK100_006171</name>
</gene>
<dbReference type="AlphaFoldDB" id="A0AAD5T643"/>
<organism evidence="1 2">
    <name type="scientific">Physocladia obscura</name>
    <dbReference type="NCBI Taxonomy" id="109957"/>
    <lineage>
        <taxon>Eukaryota</taxon>
        <taxon>Fungi</taxon>
        <taxon>Fungi incertae sedis</taxon>
        <taxon>Chytridiomycota</taxon>
        <taxon>Chytridiomycota incertae sedis</taxon>
        <taxon>Chytridiomycetes</taxon>
        <taxon>Chytridiales</taxon>
        <taxon>Chytriomycetaceae</taxon>
        <taxon>Physocladia</taxon>
    </lineage>
</organism>
<proteinExistence type="predicted"/>
<comment type="caution">
    <text evidence="1">The sequence shown here is derived from an EMBL/GenBank/DDBJ whole genome shotgun (WGS) entry which is preliminary data.</text>
</comment>
<dbReference type="EMBL" id="JADGJH010000287">
    <property type="protein sequence ID" value="KAJ3131625.1"/>
    <property type="molecule type" value="Genomic_DNA"/>
</dbReference>
<protein>
    <submittedName>
        <fullName evidence="1">Uncharacterized protein</fullName>
    </submittedName>
</protein>
<accession>A0AAD5T643</accession>
<reference evidence="1" key="1">
    <citation type="submission" date="2020-05" db="EMBL/GenBank/DDBJ databases">
        <title>Phylogenomic resolution of chytrid fungi.</title>
        <authorList>
            <person name="Stajich J.E."/>
            <person name="Amses K."/>
            <person name="Simmons R."/>
            <person name="Seto K."/>
            <person name="Myers J."/>
            <person name="Bonds A."/>
            <person name="Quandt C.A."/>
            <person name="Barry K."/>
            <person name="Liu P."/>
            <person name="Grigoriev I."/>
            <person name="Longcore J.E."/>
            <person name="James T.Y."/>
        </authorList>
    </citation>
    <scope>NUCLEOTIDE SEQUENCE</scope>
    <source>
        <strain evidence="1">JEL0513</strain>
    </source>
</reference>
<name>A0AAD5T643_9FUNG</name>
<sequence length="85" mass="9194">MSSITTDATIIHIKISHLNVTEIIEIPPRSTLEEIRGVFYAAAELPYNEDGVGNAILKLFDSSGAMMPIGHGIDGNSAKDFYTLT</sequence>
<evidence type="ECO:0000313" key="1">
    <source>
        <dbReference type="EMBL" id="KAJ3131625.1"/>
    </source>
</evidence>
<feature type="non-terminal residue" evidence="1">
    <location>
        <position position="85"/>
    </location>
</feature>
<dbReference type="Proteomes" id="UP001211907">
    <property type="component" value="Unassembled WGS sequence"/>
</dbReference>
<evidence type="ECO:0000313" key="2">
    <source>
        <dbReference type="Proteomes" id="UP001211907"/>
    </source>
</evidence>
<keyword evidence="2" id="KW-1185">Reference proteome</keyword>